<evidence type="ECO:0000313" key="1">
    <source>
        <dbReference type="EMBL" id="NDV40507.1"/>
    </source>
</evidence>
<protein>
    <submittedName>
        <fullName evidence="1">Uncharacterized protein</fullName>
    </submittedName>
</protein>
<proteinExistence type="predicted"/>
<name>A0A6B2LU87_9EUKA</name>
<reference evidence="1" key="1">
    <citation type="journal article" date="2020" name="J. Eukaryot. Microbiol.">
        <title>De novo Sequencing, Assembly and Annotation of the Transcriptome for the Free-Living Testate Amoeba Arcella intermedia.</title>
        <authorList>
            <person name="Ribeiro G.M."/>
            <person name="Porfirio-Sousa A.L."/>
            <person name="Maurer-Alcala X.X."/>
            <person name="Katz L.A."/>
            <person name="Lahr D.J.G."/>
        </authorList>
    </citation>
    <scope>NUCLEOTIDE SEQUENCE</scope>
</reference>
<organism evidence="1">
    <name type="scientific">Arcella intermedia</name>
    <dbReference type="NCBI Taxonomy" id="1963864"/>
    <lineage>
        <taxon>Eukaryota</taxon>
        <taxon>Amoebozoa</taxon>
        <taxon>Tubulinea</taxon>
        <taxon>Elardia</taxon>
        <taxon>Arcellinida</taxon>
        <taxon>Sphaerothecina</taxon>
        <taxon>Arcellidae</taxon>
        <taxon>Arcella</taxon>
    </lineage>
</organism>
<dbReference type="EMBL" id="GIBP01011538">
    <property type="protein sequence ID" value="NDV40507.1"/>
    <property type="molecule type" value="Transcribed_RNA"/>
</dbReference>
<accession>A0A6B2LU87</accession>
<dbReference type="AlphaFoldDB" id="A0A6B2LU87"/>
<sequence>MAPSSMVTSLILQETEMILLLLDLAKVKLLKDGMLGLLLCLEVKEQG</sequence>